<keyword evidence="1" id="KW-1133">Transmembrane helix</keyword>
<evidence type="ECO:0000313" key="2">
    <source>
        <dbReference type="Proteomes" id="UP000504635"/>
    </source>
</evidence>
<reference evidence="3" key="1">
    <citation type="submission" date="2025-08" db="UniProtKB">
        <authorList>
            <consortium name="RefSeq"/>
        </authorList>
    </citation>
    <scope>IDENTIFICATION</scope>
    <source>
        <tissue evidence="3">Gonads</tissue>
    </source>
</reference>
<dbReference type="InParanoid" id="A0A6J2XB77"/>
<accession>A0A6J2XB77</accession>
<dbReference type="Proteomes" id="UP000504635">
    <property type="component" value="Unplaced"/>
</dbReference>
<gene>
    <name evidence="3" type="primary">LOC115876524</name>
</gene>
<evidence type="ECO:0000313" key="3">
    <source>
        <dbReference type="RefSeq" id="XP_030748195.1"/>
    </source>
</evidence>
<dbReference type="RefSeq" id="XP_030748195.1">
    <property type="nucleotide sequence ID" value="XM_030892335.1"/>
</dbReference>
<keyword evidence="1" id="KW-0812">Transmembrane</keyword>
<proteinExistence type="predicted"/>
<dbReference type="GeneID" id="115876524"/>
<organism evidence="2 3">
    <name type="scientific">Sitophilus oryzae</name>
    <name type="common">Rice weevil</name>
    <name type="synonym">Curculio oryzae</name>
    <dbReference type="NCBI Taxonomy" id="7048"/>
    <lineage>
        <taxon>Eukaryota</taxon>
        <taxon>Metazoa</taxon>
        <taxon>Ecdysozoa</taxon>
        <taxon>Arthropoda</taxon>
        <taxon>Hexapoda</taxon>
        <taxon>Insecta</taxon>
        <taxon>Pterygota</taxon>
        <taxon>Neoptera</taxon>
        <taxon>Endopterygota</taxon>
        <taxon>Coleoptera</taxon>
        <taxon>Polyphaga</taxon>
        <taxon>Cucujiformia</taxon>
        <taxon>Curculionidae</taxon>
        <taxon>Dryophthorinae</taxon>
        <taxon>Sitophilus</taxon>
    </lineage>
</organism>
<sequence length="109" mass="12839">MADDLLQGLREELENRKRNDDDSPEDVLKGFMEALENMPKFGEETENFMNNMKNGPEKVQTIAYLIFFSILGIIFLCFGFLIYKLYHYSCGRTNQSKSKKEKEQRKKNK</sequence>
<dbReference type="AlphaFoldDB" id="A0A6J2XB77"/>
<name>A0A6J2XB77_SITOR</name>
<protein>
    <submittedName>
        <fullName evidence="3">Uncharacterized protein LOC115876524</fullName>
    </submittedName>
</protein>
<evidence type="ECO:0000256" key="1">
    <source>
        <dbReference type="SAM" id="Phobius"/>
    </source>
</evidence>
<dbReference type="KEGG" id="soy:115876524"/>
<keyword evidence="2" id="KW-1185">Reference proteome</keyword>
<feature type="transmembrane region" description="Helical" evidence="1">
    <location>
        <begin position="62"/>
        <end position="83"/>
    </location>
</feature>
<keyword evidence="1" id="KW-0472">Membrane</keyword>